<evidence type="ECO:0000256" key="1">
    <source>
        <dbReference type="SAM" id="Phobius"/>
    </source>
</evidence>
<dbReference type="EMBL" id="PGCJ01001115">
    <property type="protein sequence ID" value="PLW09249.1"/>
    <property type="molecule type" value="Genomic_DNA"/>
</dbReference>
<reference evidence="6 7" key="1">
    <citation type="submission" date="2017-11" db="EMBL/GenBank/DDBJ databases">
        <title>De novo assembly and phasing of dikaryotic genomes from two isolates of Puccinia coronata f. sp. avenae, the causal agent of oat crown rust.</title>
        <authorList>
            <person name="Miller M.E."/>
            <person name="Zhang Y."/>
            <person name="Omidvar V."/>
            <person name="Sperschneider J."/>
            <person name="Schwessinger B."/>
            <person name="Raley C."/>
            <person name="Palmer J.M."/>
            <person name="Garnica D."/>
            <person name="Upadhyaya N."/>
            <person name="Rathjen J."/>
            <person name="Taylor J.M."/>
            <person name="Park R.F."/>
            <person name="Dodds P.N."/>
            <person name="Hirsch C.D."/>
            <person name="Kianian S.F."/>
            <person name="Figueroa M."/>
        </authorList>
    </citation>
    <scope>NUCLEOTIDE SEQUENCE [LARGE SCALE GENOMIC DNA]</scope>
    <source>
        <strain evidence="3">12NC29</strain>
        <strain evidence="2">12SD80</strain>
    </source>
</reference>
<keyword evidence="1" id="KW-0472">Membrane</keyword>
<feature type="transmembrane region" description="Helical" evidence="1">
    <location>
        <begin position="72"/>
        <end position="98"/>
    </location>
</feature>
<proteinExistence type="predicted"/>
<dbReference type="EMBL" id="PGCJ01000477">
    <property type="protein sequence ID" value="PLW27636.1"/>
    <property type="molecule type" value="Genomic_DNA"/>
</dbReference>
<evidence type="ECO:0000313" key="7">
    <source>
        <dbReference type="Proteomes" id="UP000235392"/>
    </source>
</evidence>
<dbReference type="EMBL" id="PGCI01001022">
    <property type="protein sequence ID" value="PLW09179.1"/>
    <property type="molecule type" value="Genomic_DNA"/>
</dbReference>
<feature type="transmembrane region" description="Helical" evidence="1">
    <location>
        <begin position="315"/>
        <end position="334"/>
    </location>
</feature>
<organism evidence="3 6">
    <name type="scientific">Puccinia coronata f. sp. avenae</name>
    <dbReference type="NCBI Taxonomy" id="200324"/>
    <lineage>
        <taxon>Eukaryota</taxon>
        <taxon>Fungi</taxon>
        <taxon>Dikarya</taxon>
        <taxon>Basidiomycota</taxon>
        <taxon>Pucciniomycotina</taxon>
        <taxon>Pucciniomycetes</taxon>
        <taxon>Pucciniales</taxon>
        <taxon>Pucciniaceae</taxon>
        <taxon>Puccinia</taxon>
    </lineage>
</organism>
<keyword evidence="6" id="KW-1185">Reference proteome</keyword>
<dbReference type="OrthoDB" id="2498926at2759"/>
<evidence type="ECO:0000313" key="5">
    <source>
        <dbReference type="EMBL" id="PLW33103.1"/>
    </source>
</evidence>
<feature type="transmembrane region" description="Helical" evidence="1">
    <location>
        <begin position="220"/>
        <end position="245"/>
    </location>
</feature>
<evidence type="ECO:0000313" key="2">
    <source>
        <dbReference type="EMBL" id="PLW09179.1"/>
    </source>
</evidence>
<protein>
    <submittedName>
        <fullName evidence="3">Uncharacterized protein</fullName>
    </submittedName>
</protein>
<evidence type="ECO:0000313" key="4">
    <source>
        <dbReference type="EMBL" id="PLW27636.1"/>
    </source>
</evidence>
<evidence type="ECO:0000313" key="6">
    <source>
        <dbReference type="Proteomes" id="UP000235388"/>
    </source>
</evidence>
<feature type="transmembrane region" description="Helical" evidence="1">
    <location>
        <begin position="390"/>
        <end position="411"/>
    </location>
</feature>
<dbReference type="EMBL" id="PGCI01000228">
    <property type="protein sequence ID" value="PLW33103.1"/>
    <property type="molecule type" value="Genomic_DNA"/>
</dbReference>
<dbReference type="Proteomes" id="UP000235392">
    <property type="component" value="Unassembled WGS sequence"/>
</dbReference>
<comment type="caution">
    <text evidence="3">The sequence shown here is derived from an EMBL/GenBank/DDBJ whole genome shotgun (WGS) entry which is preliminary data.</text>
</comment>
<feature type="transmembrane region" description="Helical" evidence="1">
    <location>
        <begin position="423"/>
        <end position="445"/>
    </location>
</feature>
<name>A0A2N5S7Q5_9BASI</name>
<gene>
    <name evidence="4" type="ORF">PCANC_19549</name>
    <name evidence="3" type="ORF">PCANC_19976</name>
    <name evidence="5" type="ORF">PCASD_13815</name>
    <name evidence="2" type="ORF">PCASD_21508</name>
</gene>
<evidence type="ECO:0000313" key="3">
    <source>
        <dbReference type="EMBL" id="PLW09249.1"/>
    </source>
</evidence>
<dbReference type="Proteomes" id="UP000235388">
    <property type="component" value="Unassembled WGS sequence"/>
</dbReference>
<accession>A0A2N5S7Q5</accession>
<keyword evidence="1" id="KW-1133">Transmembrane helix</keyword>
<sequence length="500" mass="55811">MIYINMQLHGDNLHMGIRGTHANGFHNAQAKGMSNGAALSYESLLAMVPVGVDPYAYIRDFMSTWASVPLSLFASVLLLVFLFLHLLIAGICLIILILPCTRRGNQSQWFLKRLYVQKRSGGEDHHTAPLYFANARVLLTISQLLSSASTPAFIWFDNGLTTPSQRALRPQVMPAFGLMNLAEILAYWSLSHCFMVTVCYGHQGQADKSTGPLRYFSPSFINCLFILFPLAATAMTTLVVVRVILVTNGVQSGMAQLFAELDRGSTIWAQNAVNPQSPLQAQLTLTNLELKRLASETNLLLVTSFERFRFGECTFLFFSSVSCLIFVALSWVLLRNYQNQRRNASRKLFRSQNSQQHENTPSEGDTQCTSAATNISYFNAIKADRQFFHLNIRAMSTFIAMLINIAVHLIAIIRTADTLSVPYWRGIVSCLAAAGSTFSGIPIAWQCWRLYTDHAHSTGHTSKENFSTPEKAPNSQVFPTVSSEQLKLEFHLICLINDRT</sequence>
<keyword evidence="1" id="KW-0812">Transmembrane</keyword>
<dbReference type="AlphaFoldDB" id="A0A2N5S7Q5"/>